<gene>
    <name evidence="7" type="ORF">KBO27_13295</name>
</gene>
<feature type="transmembrane region" description="Helical" evidence="6">
    <location>
        <begin position="152"/>
        <end position="172"/>
    </location>
</feature>
<dbReference type="EMBL" id="JAGPXE010000004">
    <property type="protein sequence ID" value="MBQ0924925.1"/>
    <property type="molecule type" value="Genomic_DNA"/>
</dbReference>
<feature type="transmembrane region" description="Helical" evidence="6">
    <location>
        <begin position="6"/>
        <end position="27"/>
    </location>
</feature>
<feature type="transmembrane region" description="Helical" evidence="6">
    <location>
        <begin position="39"/>
        <end position="64"/>
    </location>
</feature>
<keyword evidence="3 6" id="KW-0812">Transmembrane</keyword>
<protein>
    <submittedName>
        <fullName evidence="7">LysE family translocator</fullName>
    </submittedName>
</protein>
<comment type="caution">
    <text evidence="7">The sequence shown here is derived from an EMBL/GenBank/DDBJ whole genome shotgun (WGS) entry which is preliminary data.</text>
</comment>
<dbReference type="InterPro" id="IPR001123">
    <property type="entry name" value="LeuE-type"/>
</dbReference>
<accession>A0ABS5DF50</accession>
<dbReference type="Proteomes" id="UP000674084">
    <property type="component" value="Unassembled WGS sequence"/>
</dbReference>
<keyword evidence="2" id="KW-1003">Cell membrane</keyword>
<evidence type="ECO:0000256" key="6">
    <source>
        <dbReference type="SAM" id="Phobius"/>
    </source>
</evidence>
<dbReference type="PANTHER" id="PTHR30086:SF20">
    <property type="entry name" value="ARGININE EXPORTER PROTEIN ARGO-RELATED"/>
    <property type="match status" value="1"/>
</dbReference>
<dbReference type="Pfam" id="PF01810">
    <property type="entry name" value="LysE"/>
    <property type="match status" value="1"/>
</dbReference>
<keyword evidence="5 6" id="KW-0472">Membrane</keyword>
<keyword evidence="4 6" id="KW-1133">Transmembrane helix</keyword>
<proteinExistence type="predicted"/>
<evidence type="ECO:0000256" key="2">
    <source>
        <dbReference type="ARBA" id="ARBA00022475"/>
    </source>
</evidence>
<feature type="transmembrane region" description="Helical" evidence="6">
    <location>
        <begin position="124"/>
        <end position="146"/>
    </location>
</feature>
<sequence>MPDQLLPFLVLVVVLTVVPGPDTALGLRNSLRGGSSAMWWTGLGVCSGMFVHAAASVVGLSAVLAASAEAYAVVKLAGAAYLLWLGASTLWKTWRDRHQPASALGAGSGDEVGIDRRTAFRQGFVSDLLNPKIALLFLTLLPQFIGPAEPRALTSAVLTLVFVAVALLWWRVTSWLVGAIRTALARDTVRRTLETTTGAAMLLLGTRTALETTPNP</sequence>
<dbReference type="PANTHER" id="PTHR30086">
    <property type="entry name" value="ARGININE EXPORTER PROTEIN ARGO"/>
    <property type="match status" value="1"/>
</dbReference>
<name>A0ABS5DF50_9PSEU</name>
<evidence type="ECO:0000256" key="1">
    <source>
        <dbReference type="ARBA" id="ARBA00004651"/>
    </source>
</evidence>
<organism evidence="7 8">
    <name type="scientific">Saccharopolyspora endophytica</name>
    <dbReference type="NCBI Taxonomy" id="543886"/>
    <lineage>
        <taxon>Bacteria</taxon>
        <taxon>Bacillati</taxon>
        <taxon>Actinomycetota</taxon>
        <taxon>Actinomycetes</taxon>
        <taxon>Pseudonocardiales</taxon>
        <taxon>Pseudonocardiaceae</taxon>
        <taxon>Saccharopolyspora</taxon>
    </lineage>
</organism>
<reference evidence="7 8" key="1">
    <citation type="submission" date="2021-04" db="EMBL/GenBank/DDBJ databases">
        <title>Whole-genome sequencing of Saccharopolyspora endophytica KCTC 19397.</title>
        <authorList>
            <person name="Ay H."/>
            <person name="Saygin H."/>
            <person name="Sahin N."/>
        </authorList>
    </citation>
    <scope>NUCLEOTIDE SEQUENCE [LARGE SCALE GENOMIC DNA]</scope>
    <source>
        <strain evidence="7 8">KCTC 19397</strain>
    </source>
</reference>
<feature type="transmembrane region" description="Helical" evidence="6">
    <location>
        <begin position="70"/>
        <end position="91"/>
    </location>
</feature>
<evidence type="ECO:0000256" key="4">
    <source>
        <dbReference type="ARBA" id="ARBA00022989"/>
    </source>
</evidence>
<keyword evidence="8" id="KW-1185">Reference proteome</keyword>
<evidence type="ECO:0000256" key="3">
    <source>
        <dbReference type="ARBA" id="ARBA00022692"/>
    </source>
</evidence>
<evidence type="ECO:0000256" key="5">
    <source>
        <dbReference type="ARBA" id="ARBA00023136"/>
    </source>
</evidence>
<evidence type="ECO:0000313" key="7">
    <source>
        <dbReference type="EMBL" id="MBQ0924925.1"/>
    </source>
</evidence>
<dbReference type="PIRSF" id="PIRSF006324">
    <property type="entry name" value="LeuE"/>
    <property type="match status" value="1"/>
</dbReference>
<evidence type="ECO:0000313" key="8">
    <source>
        <dbReference type="Proteomes" id="UP000674084"/>
    </source>
</evidence>
<comment type="subcellular location">
    <subcellularLocation>
        <location evidence="1">Cell membrane</location>
        <topology evidence="1">Multi-pass membrane protein</topology>
    </subcellularLocation>
</comment>